<dbReference type="OrthoDB" id="526867at2"/>
<dbReference type="PANTHER" id="PTHR46361">
    <property type="entry name" value="ELECTRON CARRIER/ PROTEIN DISULFIDE OXIDOREDUCTASE"/>
    <property type="match status" value="1"/>
</dbReference>
<evidence type="ECO:0000313" key="4">
    <source>
        <dbReference type="Proteomes" id="UP000235116"/>
    </source>
</evidence>
<feature type="chain" id="PRO_5014998561" description="DUF547 domain-containing protein" evidence="1">
    <location>
        <begin position="37"/>
        <end position="286"/>
    </location>
</feature>
<dbReference type="Pfam" id="PF04784">
    <property type="entry name" value="DUF547"/>
    <property type="match status" value="1"/>
</dbReference>
<organism evidence="3 4">
    <name type="scientific">Ketobacter alkanivorans</name>
    <dbReference type="NCBI Taxonomy" id="1917421"/>
    <lineage>
        <taxon>Bacteria</taxon>
        <taxon>Pseudomonadati</taxon>
        <taxon>Pseudomonadota</taxon>
        <taxon>Gammaproteobacteria</taxon>
        <taxon>Pseudomonadales</taxon>
        <taxon>Ketobacteraceae</taxon>
        <taxon>Ketobacter</taxon>
    </lineage>
</organism>
<accession>A0A2K9LQR2</accession>
<dbReference type="Proteomes" id="UP000235116">
    <property type="component" value="Chromosome"/>
</dbReference>
<evidence type="ECO:0000256" key="1">
    <source>
        <dbReference type="SAM" id="SignalP"/>
    </source>
</evidence>
<keyword evidence="1" id="KW-0732">Signal</keyword>
<dbReference type="PANTHER" id="PTHR46361:SF3">
    <property type="entry name" value="ELECTRON CARRIER_ PROTEIN DISULFIDE OXIDOREDUCTASE"/>
    <property type="match status" value="1"/>
</dbReference>
<dbReference type="RefSeq" id="WP_101896049.1">
    <property type="nucleotide sequence ID" value="NZ_CP022684.1"/>
</dbReference>
<dbReference type="KEGG" id="kak:Kalk_20565"/>
<evidence type="ECO:0000259" key="2">
    <source>
        <dbReference type="Pfam" id="PF04784"/>
    </source>
</evidence>
<sequence>MNKPLSIRFTFINLPNLAKLAALIFMVSMIAPSAWAAPAAQLWPHWNKSDESNTASIDHQHWQLLLDQYLKVSGDPLVTRFDYANVTAEHRALLTGYINRLQSLPILQYKKAEQQAYWINLYNALTVDLILSRYPVASIRKIKFGFFSFGPWDEKLAEVDGQPLSLNDIEHRILRPIWQDNRIHYAVNCASISCPNLAPQAFTRANTESLLHEGAINYINHPRAVAFVGSDLKLSTIYDWYQDDFGGSEQGVIQHLLRYAKPELAGRLRSHAGDIDYDYDWGLNSP</sequence>
<gene>
    <name evidence="3" type="ORF">Kalk_20565</name>
</gene>
<reference evidence="4" key="1">
    <citation type="submission" date="2017-08" db="EMBL/GenBank/DDBJ databases">
        <title>Direct submision.</title>
        <authorList>
            <person name="Kim S.-J."/>
            <person name="Rhee S.-K."/>
        </authorList>
    </citation>
    <scope>NUCLEOTIDE SEQUENCE [LARGE SCALE GENOMIC DNA]</scope>
    <source>
        <strain evidence="4">GI5</strain>
    </source>
</reference>
<name>A0A2K9LQR2_9GAMM</name>
<proteinExistence type="predicted"/>
<feature type="signal peptide" evidence="1">
    <location>
        <begin position="1"/>
        <end position="36"/>
    </location>
</feature>
<keyword evidence="4" id="KW-1185">Reference proteome</keyword>
<dbReference type="InterPro" id="IPR006869">
    <property type="entry name" value="DUF547"/>
</dbReference>
<dbReference type="EMBL" id="CP022684">
    <property type="protein sequence ID" value="AUM14676.1"/>
    <property type="molecule type" value="Genomic_DNA"/>
</dbReference>
<evidence type="ECO:0000313" key="3">
    <source>
        <dbReference type="EMBL" id="AUM14676.1"/>
    </source>
</evidence>
<dbReference type="AlphaFoldDB" id="A0A2K9LQR2"/>
<feature type="domain" description="DUF547" evidence="2">
    <location>
        <begin position="108"/>
        <end position="219"/>
    </location>
</feature>
<protein>
    <recommendedName>
        <fullName evidence="2">DUF547 domain-containing protein</fullName>
    </recommendedName>
</protein>